<dbReference type="GO" id="GO:0000428">
    <property type="term" value="C:DNA-directed RNA polymerase complex"/>
    <property type="evidence" value="ECO:0007669"/>
    <property type="project" value="UniProtKB-KW"/>
</dbReference>
<evidence type="ECO:0000313" key="2">
    <source>
        <dbReference type="EMBL" id="KAK2088691.1"/>
    </source>
</evidence>
<feature type="compositionally biased region" description="Acidic residues" evidence="1">
    <location>
        <begin position="400"/>
        <end position="432"/>
    </location>
</feature>
<accession>A0ABQ9TV74</accession>
<keyword evidence="3" id="KW-1185">Reference proteome</keyword>
<feature type="compositionally biased region" description="Polar residues" evidence="1">
    <location>
        <begin position="14"/>
        <end position="24"/>
    </location>
</feature>
<dbReference type="PANTHER" id="PTHR15484:SF8">
    <property type="entry name" value="DNA-DIRECTED RNA POLYMERASE I SUBUNIT RPA34"/>
    <property type="match status" value="1"/>
</dbReference>
<feature type="compositionally biased region" description="Low complexity" evidence="1">
    <location>
        <begin position="373"/>
        <end position="383"/>
    </location>
</feature>
<feature type="compositionally biased region" description="Low complexity" evidence="1">
    <location>
        <begin position="229"/>
        <end position="241"/>
    </location>
</feature>
<proteinExistence type="predicted"/>
<feature type="region of interest" description="Disordered" evidence="1">
    <location>
        <begin position="208"/>
        <end position="533"/>
    </location>
</feature>
<feature type="compositionally biased region" description="Acidic residues" evidence="1">
    <location>
        <begin position="462"/>
        <end position="473"/>
    </location>
</feature>
<dbReference type="PANTHER" id="PTHR15484">
    <property type="entry name" value="DNA-DIRECTED RNA POLYMERASE I SUBUNIT RPA34"/>
    <property type="match status" value="1"/>
</dbReference>
<gene>
    <name evidence="2" type="primary">POLR1G</name>
    <name evidence="2" type="ORF">P7K49_034598</name>
</gene>
<sequence length="533" mass="57793">MEEPQAGGAARFSCPSNFTATPPASESPRFSLEALTDPDTELWLIQAPADFAPDCFNGRHVPLSGSQIVKGKLAGKRHRYRVLSSCPQAGEATLLVPSTEAGGELTCAPAPQGSLRILEGPQQSLSGSPLQPIPASPPPQIPPGLRPRFCAFGGNPPVTGSRSALVPSSLTSGRKKKEMQVTEALVTQEAVNGHGTLEMDMALGSPEMDVRKKKKKKTQQLEEPEVAGPVETEPTAEPAEPLGVLLPSTTKKRKKKPKGTETFEPQEKTAELEWINTEPLEETALTPTKKRKRQKGTEGMEPEEGVTVDSQLQVKVEPLEEAIPLPPTKKRKKEKGQTTMMEPGMEATEPAEPEMSPLKLPGGMTEPQQPDGAKPQAQAALAAPKKKRKKEQQQNAAVDPEPEVVDPEPEVVDPEPEVVDPEPDVVEPELPDEPQAAPTFRKKKKKKERGHTVTEPRTELTEPPEPELPGEGEPEARAAPESTKKRKKRSQESHVPETVPQKETPGPQLNSESGEEAPAGRDKKRKKQQPRPV</sequence>
<organism evidence="2 3">
    <name type="scientific">Saguinus oedipus</name>
    <name type="common">Cotton-top tamarin</name>
    <name type="synonym">Oedipomidas oedipus</name>
    <dbReference type="NCBI Taxonomy" id="9490"/>
    <lineage>
        <taxon>Eukaryota</taxon>
        <taxon>Metazoa</taxon>
        <taxon>Chordata</taxon>
        <taxon>Craniata</taxon>
        <taxon>Vertebrata</taxon>
        <taxon>Euteleostomi</taxon>
        <taxon>Mammalia</taxon>
        <taxon>Eutheria</taxon>
        <taxon>Euarchontoglires</taxon>
        <taxon>Primates</taxon>
        <taxon>Haplorrhini</taxon>
        <taxon>Platyrrhini</taxon>
        <taxon>Cebidae</taxon>
        <taxon>Callitrichinae</taxon>
        <taxon>Saguinus</taxon>
    </lineage>
</organism>
<dbReference type="Pfam" id="PF08208">
    <property type="entry name" value="RNA_polI_A34"/>
    <property type="match status" value="1"/>
</dbReference>
<keyword evidence="2" id="KW-0240">DNA-directed RNA polymerase</keyword>
<feature type="region of interest" description="Disordered" evidence="1">
    <location>
        <begin position="1"/>
        <end position="30"/>
    </location>
</feature>
<evidence type="ECO:0000256" key="1">
    <source>
        <dbReference type="SAM" id="MobiDB-lite"/>
    </source>
</evidence>
<dbReference type="EMBL" id="JASSZA010000019">
    <property type="protein sequence ID" value="KAK2088691.1"/>
    <property type="molecule type" value="Genomic_DNA"/>
</dbReference>
<feature type="compositionally biased region" description="Basic residues" evidence="1">
    <location>
        <begin position="522"/>
        <end position="533"/>
    </location>
</feature>
<dbReference type="Proteomes" id="UP001266305">
    <property type="component" value="Unassembled WGS sequence"/>
</dbReference>
<comment type="caution">
    <text evidence="2">The sequence shown here is derived from an EMBL/GenBank/DDBJ whole genome shotgun (WGS) entry which is preliminary data.</text>
</comment>
<feature type="compositionally biased region" description="Basic residues" evidence="1">
    <location>
        <begin position="440"/>
        <end position="449"/>
    </location>
</feature>
<keyword evidence="2" id="KW-0804">Transcription</keyword>
<feature type="region of interest" description="Disordered" evidence="1">
    <location>
        <begin position="119"/>
        <end position="145"/>
    </location>
</feature>
<feature type="compositionally biased region" description="Basic and acidic residues" evidence="1">
    <location>
        <begin position="258"/>
        <end position="271"/>
    </location>
</feature>
<dbReference type="InterPro" id="IPR013240">
    <property type="entry name" value="DNA-dir_RNA_pol1_su_RPA34"/>
</dbReference>
<evidence type="ECO:0000313" key="3">
    <source>
        <dbReference type="Proteomes" id="UP001266305"/>
    </source>
</evidence>
<protein>
    <submittedName>
        <fullName evidence="2">DNA-directed RNA polymerase I subunit RPA34</fullName>
    </submittedName>
</protein>
<name>A0ABQ9TV74_SAGOE</name>
<feature type="compositionally biased region" description="Pro residues" evidence="1">
    <location>
        <begin position="131"/>
        <end position="145"/>
    </location>
</feature>
<reference evidence="2 3" key="1">
    <citation type="submission" date="2023-05" db="EMBL/GenBank/DDBJ databases">
        <title>B98-5 Cell Line De Novo Hybrid Assembly: An Optical Mapping Approach.</title>
        <authorList>
            <person name="Kananen K."/>
            <person name="Auerbach J.A."/>
            <person name="Kautto E."/>
            <person name="Blachly J.S."/>
        </authorList>
    </citation>
    <scope>NUCLEOTIDE SEQUENCE [LARGE SCALE GENOMIC DNA]</scope>
    <source>
        <strain evidence="2">B95-8</strain>
        <tissue evidence="2">Cell line</tissue>
    </source>
</reference>
<dbReference type="Gene3D" id="6.20.250.70">
    <property type="match status" value="1"/>
</dbReference>
<feature type="compositionally biased region" description="Basic and acidic residues" evidence="1">
    <location>
        <begin position="450"/>
        <end position="460"/>
    </location>
</feature>